<dbReference type="PANTHER" id="PTHR43669">
    <property type="entry name" value="5-KETO-D-GLUCONATE 5-REDUCTASE"/>
    <property type="match status" value="1"/>
</dbReference>
<evidence type="ECO:0000313" key="4">
    <source>
        <dbReference type="Proteomes" id="UP000664132"/>
    </source>
</evidence>
<dbReference type="PRINTS" id="PR00081">
    <property type="entry name" value="GDHRDH"/>
</dbReference>
<evidence type="ECO:0008006" key="5">
    <source>
        <dbReference type="Google" id="ProtNLM"/>
    </source>
</evidence>
<dbReference type="InterPro" id="IPR002347">
    <property type="entry name" value="SDR_fam"/>
</dbReference>
<evidence type="ECO:0000313" key="3">
    <source>
        <dbReference type="EMBL" id="KAG4424566.1"/>
    </source>
</evidence>
<dbReference type="AlphaFoldDB" id="A0A8H8BUK4"/>
<sequence>MSFPYKHVLLIGATSGIGKCMADHLVRSGVKVTAVGRRKDRLDAFVSEHGSEVAATTPFDIGDLDGIEGFAAEIIRKSPDVDCLFLNAGVQGHYDVSAPETIDLKKFNEEMTINYTSLVALTFAFLPFLKKRAEEGPASIIFTGTHLAVIPAAVLPAYSASKAALNVFTLCLREQLKATDSKLKVIEIYPPPVQTEIHDYMTPEIGRKMGMPLQTFTEQAYAGLVSGNDQVIIGGPEPRDVYLEVVEKRRGLMEGLAAMMRKMSAGGAGGAGKEN</sequence>
<dbReference type="InterPro" id="IPR036291">
    <property type="entry name" value="NAD(P)-bd_dom_sf"/>
</dbReference>
<evidence type="ECO:0000256" key="2">
    <source>
        <dbReference type="ARBA" id="ARBA00023002"/>
    </source>
</evidence>
<comment type="similarity">
    <text evidence="1">Belongs to the short-chain dehydrogenases/reductases (SDR) family.</text>
</comment>
<accession>A0A8H8BUK4</accession>
<reference evidence="3" key="1">
    <citation type="submission" date="2021-02" db="EMBL/GenBank/DDBJ databases">
        <title>Genome sequence Cadophora malorum strain M34.</title>
        <authorList>
            <person name="Stefanovic E."/>
            <person name="Vu D."/>
            <person name="Scully C."/>
            <person name="Dijksterhuis J."/>
            <person name="Roader J."/>
            <person name="Houbraken J."/>
        </authorList>
    </citation>
    <scope>NUCLEOTIDE SEQUENCE</scope>
    <source>
        <strain evidence="3">M34</strain>
    </source>
</reference>
<name>A0A8H8BUK4_9HELO</name>
<protein>
    <recommendedName>
        <fullName evidence="5">Oxidoreductase</fullName>
    </recommendedName>
</protein>
<evidence type="ECO:0000256" key="1">
    <source>
        <dbReference type="ARBA" id="ARBA00006484"/>
    </source>
</evidence>
<dbReference type="OrthoDB" id="37659at2759"/>
<dbReference type="Proteomes" id="UP000664132">
    <property type="component" value="Unassembled WGS sequence"/>
</dbReference>
<comment type="caution">
    <text evidence="3">The sequence shown here is derived from an EMBL/GenBank/DDBJ whole genome shotgun (WGS) entry which is preliminary data.</text>
</comment>
<dbReference type="SUPFAM" id="SSF51735">
    <property type="entry name" value="NAD(P)-binding Rossmann-fold domains"/>
    <property type="match status" value="1"/>
</dbReference>
<keyword evidence="4" id="KW-1185">Reference proteome</keyword>
<proteinExistence type="inferred from homology"/>
<dbReference type="Pfam" id="PF00106">
    <property type="entry name" value="adh_short"/>
    <property type="match status" value="1"/>
</dbReference>
<dbReference type="PANTHER" id="PTHR43669:SF15">
    <property type="entry name" value="OXIDOREDUCTASE, SHORT-CHAIN DEHYDROGENASE_REDUCTASE FAMILY (AFU_ORTHOLOGUE AFUA_1G01330)"/>
    <property type="match status" value="1"/>
</dbReference>
<gene>
    <name evidence="3" type="ORF">IFR04_002276</name>
</gene>
<organism evidence="3 4">
    <name type="scientific">Cadophora malorum</name>
    <dbReference type="NCBI Taxonomy" id="108018"/>
    <lineage>
        <taxon>Eukaryota</taxon>
        <taxon>Fungi</taxon>
        <taxon>Dikarya</taxon>
        <taxon>Ascomycota</taxon>
        <taxon>Pezizomycotina</taxon>
        <taxon>Leotiomycetes</taxon>
        <taxon>Helotiales</taxon>
        <taxon>Ploettnerulaceae</taxon>
        <taxon>Cadophora</taxon>
    </lineage>
</organism>
<dbReference type="EMBL" id="JAFJYH010000019">
    <property type="protein sequence ID" value="KAG4424566.1"/>
    <property type="molecule type" value="Genomic_DNA"/>
</dbReference>
<dbReference type="Gene3D" id="3.40.50.720">
    <property type="entry name" value="NAD(P)-binding Rossmann-like Domain"/>
    <property type="match status" value="1"/>
</dbReference>
<keyword evidence="2" id="KW-0560">Oxidoreductase</keyword>
<dbReference type="GO" id="GO:0016491">
    <property type="term" value="F:oxidoreductase activity"/>
    <property type="evidence" value="ECO:0007669"/>
    <property type="project" value="UniProtKB-KW"/>
</dbReference>